<comment type="caution">
    <text evidence="22">The sequence shown here is derived from an EMBL/GenBank/DDBJ whole genome shotgun (WGS) entry which is preliminary data.</text>
</comment>
<evidence type="ECO:0000256" key="14">
    <source>
        <dbReference type="ARBA" id="ARBA00023211"/>
    </source>
</evidence>
<dbReference type="AlphaFoldDB" id="A0A5N4APD4"/>
<evidence type="ECO:0000256" key="21">
    <source>
        <dbReference type="RuleBase" id="RU363127"/>
    </source>
</evidence>
<feature type="binding site" evidence="17">
    <location>
        <position position="177"/>
    </location>
    <ligand>
        <name>UDP-alpha-D-glucuronate</name>
        <dbReference type="ChEBI" id="CHEBI:58052"/>
    </ligand>
</feature>
<evidence type="ECO:0000256" key="1">
    <source>
        <dbReference type="ARBA" id="ARBA00001936"/>
    </source>
</evidence>
<dbReference type="InParanoid" id="A0A5N4APD4"/>
<accession>A0A5N4APD4</accession>
<dbReference type="GO" id="GO:0050650">
    <property type="term" value="P:chondroitin sulfate proteoglycan biosynthetic process"/>
    <property type="evidence" value="ECO:0007669"/>
    <property type="project" value="TreeGrafter"/>
</dbReference>
<feature type="site" description="Interaction with galactose moiety of substrate glycoprotein" evidence="19">
    <location>
        <position position="239"/>
    </location>
</feature>
<evidence type="ECO:0000256" key="19">
    <source>
        <dbReference type="PIRSR" id="PIRSR605027-4"/>
    </source>
</evidence>
<dbReference type="EMBL" id="VVIM01000005">
    <property type="protein sequence ID" value="KAB0799189.1"/>
    <property type="molecule type" value="Genomic_DNA"/>
</dbReference>
<feature type="binding site" evidence="18">
    <location>
        <position position="208"/>
    </location>
    <ligand>
        <name>Mn(2+)</name>
        <dbReference type="ChEBI" id="CHEBI:29035"/>
    </ligand>
</feature>
<feature type="binding site" evidence="17">
    <location>
        <begin position="322"/>
        <end position="324"/>
    </location>
    <ligand>
        <name>UDP-alpha-D-glucuronate</name>
        <dbReference type="ChEBI" id="CHEBI:58052"/>
    </ligand>
</feature>
<keyword evidence="14 18" id="KW-0464">Manganese</keyword>
<gene>
    <name evidence="22" type="ORF">PPYR_07069</name>
</gene>
<dbReference type="SUPFAM" id="SSF53448">
    <property type="entry name" value="Nucleotide-diphospho-sugar transferases"/>
    <property type="match status" value="1"/>
</dbReference>
<dbReference type="Gene3D" id="3.90.550.10">
    <property type="entry name" value="Spore Coat Polysaccharide Biosynthesis Protein SpsA, Chain A"/>
    <property type="match status" value="1"/>
</dbReference>
<evidence type="ECO:0000256" key="3">
    <source>
        <dbReference type="ARBA" id="ARBA00004922"/>
    </source>
</evidence>
<keyword evidence="23" id="KW-1185">Reference proteome</keyword>
<evidence type="ECO:0000256" key="8">
    <source>
        <dbReference type="ARBA" id="ARBA00022723"/>
    </source>
</evidence>
<keyword evidence="11 21" id="KW-0333">Golgi apparatus</keyword>
<evidence type="ECO:0000256" key="5">
    <source>
        <dbReference type="ARBA" id="ARBA00012641"/>
    </source>
</evidence>
<evidence type="ECO:0000256" key="12">
    <source>
        <dbReference type="ARBA" id="ARBA00023136"/>
    </source>
</evidence>
<feature type="active site" description="Proton donor/acceptor" evidence="16">
    <location>
        <position position="295"/>
    </location>
</feature>
<feature type="transmembrane region" description="Helical" evidence="21">
    <location>
        <begin position="33"/>
        <end position="51"/>
    </location>
</feature>
<dbReference type="FunFam" id="3.90.550.10:FF:000044">
    <property type="entry name" value="Galactosylgalactosylxylosylprotein 3-beta-glucuronosyltransferase"/>
    <property type="match status" value="1"/>
</dbReference>
<name>A0A5N4APD4_PHOPY</name>
<comment type="cofactor">
    <cofactor evidence="1 18 21">
        <name>Mn(2+)</name>
        <dbReference type="ChEBI" id="CHEBI:29035"/>
    </cofactor>
</comment>
<evidence type="ECO:0000256" key="20">
    <source>
        <dbReference type="PIRSR" id="PIRSR605027-6"/>
    </source>
</evidence>
<dbReference type="InterPro" id="IPR029044">
    <property type="entry name" value="Nucleotide-diphossugar_trans"/>
</dbReference>
<evidence type="ECO:0000256" key="4">
    <source>
        <dbReference type="ARBA" id="ARBA00007706"/>
    </source>
</evidence>
<organism evidence="22 23">
    <name type="scientific">Photinus pyralis</name>
    <name type="common">Common eastern firefly</name>
    <name type="synonym">Lampyris pyralis</name>
    <dbReference type="NCBI Taxonomy" id="7054"/>
    <lineage>
        <taxon>Eukaryota</taxon>
        <taxon>Metazoa</taxon>
        <taxon>Ecdysozoa</taxon>
        <taxon>Arthropoda</taxon>
        <taxon>Hexapoda</taxon>
        <taxon>Insecta</taxon>
        <taxon>Pterygota</taxon>
        <taxon>Neoptera</taxon>
        <taxon>Endopterygota</taxon>
        <taxon>Coleoptera</taxon>
        <taxon>Polyphaga</taxon>
        <taxon>Elateriformia</taxon>
        <taxon>Elateroidea</taxon>
        <taxon>Lampyridae</taxon>
        <taxon>Lampyrinae</taxon>
        <taxon>Photinus</taxon>
    </lineage>
</organism>
<feature type="binding site" evidence="17">
    <location>
        <begin position="206"/>
        <end position="208"/>
    </location>
    <ligand>
        <name>UDP-alpha-D-glucuronate</name>
        <dbReference type="ChEBI" id="CHEBI:58052"/>
    </ligand>
</feature>
<feature type="binding site" evidence="17">
    <location>
        <begin position="103"/>
        <end position="105"/>
    </location>
    <ligand>
        <name>UDP-alpha-D-glucuronate</name>
        <dbReference type="ChEBI" id="CHEBI:58052"/>
    </ligand>
</feature>
<feature type="binding site" evidence="17">
    <location>
        <position position="182"/>
    </location>
    <ligand>
        <name>UDP-alpha-D-glucuronate</name>
        <dbReference type="ChEBI" id="CHEBI:58052"/>
    </ligand>
</feature>
<feature type="binding site" evidence="17">
    <location>
        <position position="134"/>
    </location>
    <ligand>
        <name>UDP-alpha-D-glucuronate</name>
        <dbReference type="ChEBI" id="CHEBI:58052"/>
    </ligand>
</feature>
<dbReference type="PANTHER" id="PTHR10896:SF65">
    <property type="entry name" value="GALACTOSYLGALACTOSYLXYLOSYLPROTEIN 3-BETA-GLUCURONOSYLTRANSFERASE 3"/>
    <property type="match status" value="1"/>
</dbReference>
<evidence type="ECO:0000256" key="11">
    <source>
        <dbReference type="ARBA" id="ARBA00023034"/>
    </source>
</evidence>
<evidence type="ECO:0000256" key="17">
    <source>
        <dbReference type="PIRSR" id="PIRSR605027-2"/>
    </source>
</evidence>
<dbReference type="FunCoup" id="A0A5N4APD4">
    <property type="interactions" value="1008"/>
</dbReference>
<keyword evidence="10 21" id="KW-1133">Transmembrane helix</keyword>
<dbReference type="UniPathway" id="UPA00378"/>
<reference evidence="22 23" key="1">
    <citation type="journal article" date="2018" name="Elife">
        <title>Firefly genomes illuminate parallel origins of bioluminescence in beetles.</title>
        <authorList>
            <person name="Fallon T.R."/>
            <person name="Lower S.E."/>
            <person name="Chang C.H."/>
            <person name="Bessho-Uehara M."/>
            <person name="Martin G.J."/>
            <person name="Bewick A.J."/>
            <person name="Behringer M."/>
            <person name="Debat H.J."/>
            <person name="Wong I."/>
            <person name="Day J.C."/>
            <person name="Suvorov A."/>
            <person name="Silva C.J."/>
            <person name="Stanger-Hall K.F."/>
            <person name="Hall D.W."/>
            <person name="Schmitz R.J."/>
            <person name="Nelson D.R."/>
            <person name="Lewis S.M."/>
            <person name="Shigenobu S."/>
            <person name="Bybee S.M."/>
            <person name="Larracuente A.M."/>
            <person name="Oba Y."/>
            <person name="Weng J.K."/>
        </authorList>
    </citation>
    <scope>NUCLEOTIDE SEQUENCE [LARGE SCALE GENOMIC DNA]</scope>
    <source>
        <strain evidence="22">1611_PpyrPB1</strain>
        <tissue evidence="22">Whole body</tissue>
    </source>
</reference>
<comment type="pathway">
    <text evidence="3 21">Protein modification; protein glycosylation.</text>
</comment>
<protein>
    <recommendedName>
        <fullName evidence="5 21">Galactosylgalactosylxylosylprotein 3-beta-glucuronosyltransferase</fullName>
        <ecNumber evidence="5 21">2.4.1.135</ecNumber>
    </recommendedName>
</protein>
<feature type="glycosylation site" description="N-linked (GlcNAc...) asparagine" evidence="20">
    <location>
        <position position="314"/>
    </location>
</feature>
<comment type="subcellular location">
    <subcellularLocation>
        <location evidence="2 21">Golgi apparatus membrane</location>
        <topology evidence="2 21">Single-pass type II membrane protein</topology>
    </subcellularLocation>
</comment>
<keyword evidence="9 21" id="KW-0735">Signal-anchor</keyword>
<evidence type="ECO:0000256" key="15">
    <source>
        <dbReference type="ARBA" id="ARBA00047979"/>
    </source>
</evidence>
<evidence type="ECO:0000256" key="6">
    <source>
        <dbReference type="ARBA" id="ARBA00022679"/>
    </source>
</evidence>
<dbReference type="EC" id="2.4.1.135" evidence="5 21"/>
<evidence type="ECO:0000313" key="22">
    <source>
        <dbReference type="EMBL" id="KAB0799189.1"/>
    </source>
</evidence>
<evidence type="ECO:0000256" key="10">
    <source>
        <dbReference type="ARBA" id="ARBA00022989"/>
    </source>
</evidence>
<dbReference type="GO" id="GO:0046872">
    <property type="term" value="F:metal ion binding"/>
    <property type="evidence" value="ECO:0007669"/>
    <property type="project" value="UniProtKB-KW"/>
</dbReference>
<sequence length="339" mass="38932">MDVIAVESAVLMKIVPGSHMECPSNFDMKVRRWVVYFLAISILFILWKLTIIQTDVEKLQFLKDTLYLNKEQLQLSHQQLILIEHLYQAKLGKEQPMIYAITPTYSRYVQKAELTRISQTLALVPNVHWILVEDSDEKTDLVRNLVADSNLLVTHLSIKTPVYEKLGDEDPRWLKHRGVEQRNLALKWLRENLQHGKDKGVVYFMDDDNTYSVKLFKEIAKVKKVGVWPVGLVGGLNAETLILDPNTGKVTGYRSGWKADRKFAIDMAGFAINLDLILAKSQAAFSYRMEKGFQESEFLSYFTTKEELEPLADNCTKVYVWHTRTEKPNVKGVVPGLEV</sequence>
<comment type="catalytic activity">
    <reaction evidence="15 21">
        <text>3-O-(beta-D-galactosyl-(1-&gt;3)-beta-D-galactosyl-(1-&gt;4)-beta-D-xylosyl)-L-seryl-[protein] + UDP-alpha-D-glucuronate = 3-O-(beta-D-GlcA-(1-&gt;3)-beta-D-Gal-(1-&gt;3)-beta-D-Gal-(1-&gt;4)-beta-D-Xyl)-L-seryl-[protein] + UDP + H(+)</text>
        <dbReference type="Rhea" id="RHEA:24168"/>
        <dbReference type="Rhea" id="RHEA-COMP:12571"/>
        <dbReference type="Rhea" id="RHEA-COMP:12573"/>
        <dbReference type="ChEBI" id="CHEBI:15378"/>
        <dbReference type="ChEBI" id="CHEBI:58052"/>
        <dbReference type="ChEBI" id="CHEBI:58223"/>
        <dbReference type="ChEBI" id="CHEBI:132090"/>
        <dbReference type="ChEBI" id="CHEBI:132093"/>
        <dbReference type="EC" id="2.4.1.135"/>
    </reaction>
</comment>
<evidence type="ECO:0000256" key="18">
    <source>
        <dbReference type="PIRSR" id="PIRSR605027-3"/>
    </source>
</evidence>
<dbReference type="InterPro" id="IPR005027">
    <property type="entry name" value="Glyco_trans_43"/>
</dbReference>
<keyword evidence="7 21" id="KW-0812">Transmembrane</keyword>
<dbReference type="GO" id="GO:0015018">
    <property type="term" value="F:galactosylgalactosylxylosylprotein 3-beta-glucuronosyltransferase activity"/>
    <property type="evidence" value="ECO:0007669"/>
    <property type="project" value="UniProtKB-UniRule"/>
</dbReference>
<evidence type="ECO:0000256" key="7">
    <source>
        <dbReference type="ARBA" id="ARBA00022692"/>
    </source>
</evidence>
<comment type="similarity">
    <text evidence="4 21">Belongs to the glycosyltransferase 43 family.</text>
</comment>
<keyword evidence="12 21" id="KW-0472">Membrane</keyword>
<evidence type="ECO:0000256" key="13">
    <source>
        <dbReference type="ARBA" id="ARBA00023180"/>
    </source>
</evidence>
<proteinExistence type="inferred from homology"/>
<evidence type="ECO:0000313" key="23">
    <source>
        <dbReference type="Proteomes" id="UP000327044"/>
    </source>
</evidence>
<keyword evidence="8 18" id="KW-0479">Metal-binding</keyword>
<dbReference type="CDD" id="cd00218">
    <property type="entry name" value="GlcAT-I"/>
    <property type="match status" value="1"/>
</dbReference>
<dbReference type="Proteomes" id="UP000327044">
    <property type="component" value="Unassembled WGS sequence"/>
</dbReference>
<evidence type="ECO:0000256" key="9">
    <source>
        <dbReference type="ARBA" id="ARBA00022968"/>
    </source>
</evidence>
<keyword evidence="6 21" id="KW-0808">Transferase</keyword>
<dbReference type="Pfam" id="PF03360">
    <property type="entry name" value="Glyco_transf_43"/>
    <property type="match status" value="1"/>
</dbReference>
<dbReference type="PANTHER" id="PTHR10896">
    <property type="entry name" value="GALACTOSYLGALACTOSYLXYLOSYLPROTEIN 3-BETA-GLUCURONOSYLTRANSFERASE BETA-1,3-GLUCURONYLTRANSFERASE"/>
    <property type="match status" value="1"/>
</dbReference>
<evidence type="ECO:0000256" key="16">
    <source>
        <dbReference type="PIRSR" id="PIRSR605027-1"/>
    </source>
</evidence>
<dbReference type="GO" id="GO:0000139">
    <property type="term" value="C:Golgi membrane"/>
    <property type="evidence" value="ECO:0007669"/>
    <property type="project" value="UniProtKB-SubCell"/>
</dbReference>
<dbReference type="GO" id="GO:0005975">
    <property type="term" value="P:carbohydrate metabolic process"/>
    <property type="evidence" value="ECO:0007669"/>
    <property type="project" value="TreeGrafter"/>
</dbReference>
<keyword evidence="13 20" id="KW-0325">Glycoprotein</keyword>
<evidence type="ECO:0000256" key="2">
    <source>
        <dbReference type="ARBA" id="ARBA00004323"/>
    </source>
</evidence>